<feature type="transmembrane region" description="Helical" evidence="7">
    <location>
        <begin position="119"/>
        <end position="139"/>
    </location>
</feature>
<evidence type="ECO:0000256" key="7">
    <source>
        <dbReference type="RuleBase" id="RU004914"/>
    </source>
</evidence>
<dbReference type="GO" id="GO:0015297">
    <property type="term" value="F:antiporter activity"/>
    <property type="evidence" value="ECO:0007669"/>
    <property type="project" value="InterPro"/>
</dbReference>
<feature type="transmembrane region" description="Helical" evidence="7">
    <location>
        <begin position="421"/>
        <end position="443"/>
    </location>
</feature>
<keyword evidence="6 7" id="KW-0472">Membrane</keyword>
<name>R0GTJ0_9BRAS</name>
<dbReference type="STRING" id="81985.R0GTJ0"/>
<dbReference type="CDD" id="cd13132">
    <property type="entry name" value="MATE_eukaryotic"/>
    <property type="match status" value="1"/>
</dbReference>
<dbReference type="KEGG" id="crb:17874808"/>
<dbReference type="AlphaFoldDB" id="R0GTJ0"/>
<feature type="transmembrane region" description="Helical" evidence="7">
    <location>
        <begin position="75"/>
        <end position="98"/>
    </location>
</feature>
<feature type="transmembrane region" description="Helical" evidence="7">
    <location>
        <begin position="189"/>
        <end position="208"/>
    </location>
</feature>
<keyword evidence="4 7" id="KW-0812">Transmembrane</keyword>
<dbReference type="InterPro" id="IPR002528">
    <property type="entry name" value="MATE_fam"/>
</dbReference>
<feature type="transmembrane region" description="Helical" evidence="7">
    <location>
        <begin position="347"/>
        <end position="367"/>
    </location>
</feature>
<protein>
    <recommendedName>
        <fullName evidence="7">Protein DETOXIFICATION</fullName>
    </recommendedName>
    <alternativeName>
        <fullName evidence="7">Multidrug and toxic compound extrusion protein</fullName>
    </alternativeName>
</protein>
<evidence type="ECO:0000256" key="1">
    <source>
        <dbReference type="ARBA" id="ARBA00004141"/>
    </source>
</evidence>
<feature type="transmembrane region" description="Helical" evidence="7">
    <location>
        <begin position="27"/>
        <end position="55"/>
    </location>
</feature>
<accession>R0GTJ0</accession>
<evidence type="ECO:0000256" key="4">
    <source>
        <dbReference type="ARBA" id="ARBA00022692"/>
    </source>
</evidence>
<dbReference type="Proteomes" id="UP000029121">
    <property type="component" value="Unassembled WGS sequence"/>
</dbReference>
<comment type="similarity">
    <text evidence="2 7">Belongs to the multi antimicrobial extrusion (MATE) (TC 2.A.66.1) family.</text>
</comment>
<gene>
    <name evidence="8" type="ORF">CARUB_v10027682mg</name>
</gene>
<feature type="transmembrane region" description="Helical" evidence="7">
    <location>
        <begin position="220"/>
        <end position="242"/>
    </location>
</feature>
<keyword evidence="9" id="KW-1185">Reference proteome</keyword>
<reference evidence="9" key="1">
    <citation type="journal article" date="2013" name="Nat. Genet.">
        <title>The Capsella rubella genome and the genomic consequences of rapid mating system evolution.</title>
        <authorList>
            <person name="Slotte T."/>
            <person name="Hazzouri K.M."/>
            <person name="Agren J.A."/>
            <person name="Koenig D."/>
            <person name="Maumus F."/>
            <person name="Guo Y.L."/>
            <person name="Steige K."/>
            <person name="Platts A.E."/>
            <person name="Escobar J.S."/>
            <person name="Newman L.K."/>
            <person name="Wang W."/>
            <person name="Mandakova T."/>
            <person name="Vello E."/>
            <person name="Smith L.M."/>
            <person name="Henz S.R."/>
            <person name="Steffen J."/>
            <person name="Takuno S."/>
            <person name="Brandvain Y."/>
            <person name="Coop G."/>
            <person name="Andolfatto P."/>
            <person name="Hu T.T."/>
            <person name="Blanchette M."/>
            <person name="Clark R.M."/>
            <person name="Quesneville H."/>
            <person name="Nordborg M."/>
            <person name="Gaut B.S."/>
            <person name="Lysak M.A."/>
            <person name="Jenkins J."/>
            <person name="Grimwood J."/>
            <person name="Chapman J."/>
            <person name="Prochnik S."/>
            <person name="Shu S."/>
            <person name="Rokhsar D."/>
            <person name="Schmutz J."/>
            <person name="Weigel D."/>
            <person name="Wright S.I."/>
        </authorList>
    </citation>
    <scope>NUCLEOTIDE SEQUENCE [LARGE SCALE GENOMIC DNA]</scope>
    <source>
        <strain evidence="9">cv. Monte Gargano</strain>
    </source>
</reference>
<dbReference type="EMBL" id="KB870812">
    <property type="protein sequence ID" value="EOA14473.1"/>
    <property type="molecule type" value="Genomic_DNA"/>
</dbReference>
<comment type="subcellular location">
    <subcellularLocation>
        <location evidence="1">Membrane</location>
        <topology evidence="1">Multi-pass membrane protein</topology>
    </subcellularLocation>
</comment>
<dbReference type="GO" id="GO:0016020">
    <property type="term" value="C:membrane"/>
    <property type="evidence" value="ECO:0007669"/>
    <property type="project" value="UniProtKB-SubCell"/>
</dbReference>
<dbReference type="GO" id="GO:1990961">
    <property type="term" value="P:xenobiotic detoxification by transmembrane export across the plasma membrane"/>
    <property type="evidence" value="ECO:0007669"/>
    <property type="project" value="InterPro"/>
</dbReference>
<evidence type="ECO:0000313" key="8">
    <source>
        <dbReference type="EMBL" id="EOA14473.1"/>
    </source>
</evidence>
<keyword evidence="5 7" id="KW-1133">Transmembrane helix</keyword>
<proteinExistence type="inferred from homology"/>
<evidence type="ECO:0000256" key="6">
    <source>
        <dbReference type="ARBA" id="ARBA00023136"/>
    </source>
</evidence>
<dbReference type="NCBIfam" id="TIGR00797">
    <property type="entry name" value="matE"/>
    <property type="match status" value="1"/>
</dbReference>
<dbReference type="PANTHER" id="PTHR11206">
    <property type="entry name" value="MULTIDRUG RESISTANCE PROTEIN"/>
    <property type="match status" value="1"/>
</dbReference>
<feature type="transmembrane region" description="Helical" evidence="7">
    <location>
        <begin position="159"/>
        <end position="182"/>
    </location>
</feature>
<evidence type="ECO:0000256" key="2">
    <source>
        <dbReference type="ARBA" id="ARBA00010199"/>
    </source>
</evidence>
<dbReference type="Pfam" id="PF01554">
    <property type="entry name" value="MatE"/>
    <property type="match status" value="2"/>
</dbReference>
<feature type="transmembrane region" description="Helical" evidence="7">
    <location>
        <begin position="449"/>
        <end position="470"/>
    </location>
</feature>
<organism evidence="8 9">
    <name type="scientific">Capsella rubella</name>
    <dbReference type="NCBI Taxonomy" id="81985"/>
    <lineage>
        <taxon>Eukaryota</taxon>
        <taxon>Viridiplantae</taxon>
        <taxon>Streptophyta</taxon>
        <taxon>Embryophyta</taxon>
        <taxon>Tracheophyta</taxon>
        <taxon>Spermatophyta</taxon>
        <taxon>Magnoliopsida</taxon>
        <taxon>eudicotyledons</taxon>
        <taxon>Gunneridae</taxon>
        <taxon>Pentapetalae</taxon>
        <taxon>rosids</taxon>
        <taxon>malvids</taxon>
        <taxon>Brassicales</taxon>
        <taxon>Brassicaceae</taxon>
        <taxon>Camelineae</taxon>
        <taxon>Capsella</taxon>
    </lineage>
</organism>
<keyword evidence="3" id="KW-0813">Transport</keyword>
<dbReference type="eggNOG" id="KOG1347">
    <property type="taxonomic scope" value="Eukaryota"/>
</dbReference>
<evidence type="ECO:0000313" key="9">
    <source>
        <dbReference type="Proteomes" id="UP000029121"/>
    </source>
</evidence>
<feature type="transmembrane region" description="Helical" evidence="7">
    <location>
        <begin position="307"/>
        <end position="326"/>
    </location>
</feature>
<dbReference type="InterPro" id="IPR045069">
    <property type="entry name" value="MATE_euk"/>
</dbReference>
<evidence type="ECO:0000256" key="5">
    <source>
        <dbReference type="ARBA" id="ARBA00022989"/>
    </source>
</evidence>
<dbReference type="GO" id="GO:0042910">
    <property type="term" value="F:xenobiotic transmembrane transporter activity"/>
    <property type="evidence" value="ECO:0007669"/>
    <property type="project" value="InterPro"/>
</dbReference>
<dbReference type="OrthoDB" id="2126698at2759"/>
<evidence type="ECO:0000256" key="3">
    <source>
        <dbReference type="ARBA" id="ARBA00022448"/>
    </source>
</evidence>
<sequence length="510" mass="57166">MSQINIVGGEVTEPLLPRNYNQRLLRIYAYLLSVFNSEVTQVGIISAALVLIEILRYVRSFVSLSILSGMGNTNLAGYTFAIAFANITGNSIFSGLIVGVESICSQAFGARCYKYIFATIKRGVILLLVFSLSIILLWIPMEKILSKMTQNKEFAFQVYIFLLCSIPDLLMQCFLHPLRVYLRIQSKTLSLFFCTLIATLLYILMTVISVKYLDMGIKGIALSSFLSDLTLFAFILLSNYFFKENQAMDEDEEIYEETNEDSVREWKKLLSLAIPNCFSVFLEWWYYEIEILLCCFLSDSQACTASMGIIIKITALVYIFHHSLSLGVSIRVGNELGSNHPQNAKRVAFAGFVLSIILGVIALTFILCIREKWATYFTDDEVIIKMIVKALPIVGFCEFVNSLQTMGSGILKGSARPMIRVIIIGVTFYGIGLPVGLILVFWFKFGIEGFWIGMFAAQVTCLIGMIVVIYKTDWDLEATRARERTIAVSNGNNNNAEGVEAGLFDEVVVD</sequence>